<dbReference type="Gene3D" id="3.40.50.720">
    <property type="entry name" value="NAD(P)-binding Rossmann-like Domain"/>
    <property type="match status" value="1"/>
</dbReference>
<dbReference type="PIRSF" id="PIRSF000126">
    <property type="entry name" value="11-beta-HSD1"/>
    <property type="match status" value="1"/>
</dbReference>
<keyword evidence="2" id="KW-0560">Oxidoreductase</keyword>
<evidence type="ECO:0000256" key="1">
    <source>
        <dbReference type="ARBA" id="ARBA00006484"/>
    </source>
</evidence>
<sequence length="264" mass="28750">MIARKFALITGGTSGIGLELAKLFAADGYNLVIVARDQQELDGVSSELSQLHPIEVITIQKDLFNPEAPHEVIDALKAKQITLNVLVNNAGQGVYGEFITNDLDRELAIVQLNINACIVLTKYVLKDMVARNSGKILNVSSIAGKIPGPYQAVYHGTKAFVHFFSEAIRNEIRDTNVTVTSLLPGATDTDFFNKADMEASKMVQEGDLADPADVARDGYKALMDGKDMIISGFKNKMQVAMSNVMSDSKATDTLRKQQEPVNKS</sequence>
<dbReference type="AlphaFoldDB" id="A0A1T5DCS9"/>
<evidence type="ECO:0008006" key="6">
    <source>
        <dbReference type="Google" id="ProtNLM"/>
    </source>
</evidence>
<evidence type="ECO:0000256" key="2">
    <source>
        <dbReference type="ARBA" id="ARBA00023002"/>
    </source>
</evidence>
<dbReference type="SUPFAM" id="SSF51735">
    <property type="entry name" value="NAD(P)-binding Rossmann-fold domains"/>
    <property type="match status" value="1"/>
</dbReference>
<protein>
    <recommendedName>
        <fullName evidence="6">Short-chain dehydrogenase</fullName>
    </recommendedName>
</protein>
<reference evidence="4 5" key="1">
    <citation type="submission" date="2017-02" db="EMBL/GenBank/DDBJ databases">
        <authorList>
            <person name="Peterson S.W."/>
        </authorList>
    </citation>
    <scope>NUCLEOTIDE SEQUENCE [LARGE SCALE GENOMIC DNA]</scope>
    <source>
        <strain evidence="4 5">DSM 22899</strain>
    </source>
</reference>
<dbReference type="PRINTS" id="PR00081">
    <property type="entry name" value="GDHRDH"/>
</dbReference>
<gene>
    <name evidence="4" type="ORF">SAMN05660226_02714</name>
</gene>
<dbReference type="Proteomes" id="UP000190541">
    <property type="component" value="Unassembled WGS sequence"/>
</dbReference>
<dbReference type="GO" id="GO:0016491">
    <property type="term" value="F:oxidoreductase activity"/>
    <property type="evidence" value="ECO:0007669"/>
    <property type="project" value="UniProtKB-KW"/>
</dbReference>
<name>A0A1T5DCS9_9SPHI</name>
<dbReference type="STRING" id="623280.SAMN05660226_02714"/>
<evidence type="ECO:0000256" key="3">
    <source>
        <dbReference type="RuleBase" id="RU000363"/>
    </source>
</evidence>
<dbReference type="OrthoDB" id="9808814at2"/>
<dbReference type="PRINTS" id="PR00080">
    <property type="entry name" value="SDRFAMILY"/>
</dbReference>
<organism evidence="4 5">
    <name type="scientific">Parapedobacter luteus</name>
    <dbReference type="NCBI Taxonomy" id="623280"/>
    <lineage>
        <taxon>Bacteria</taxon>
        <taxon>Pseudomonadati</taxon>
        <taxon>Bacteroidota</taxon>
        <taxon>Sphingobacteriia</taxon>
        <taxon>Sphingobacteriales</taxon>
        <taxon>Sphingobacteriaceae</taxon>
        <taxon>Parapedobacter</taxon>
    </lineage>
</organism>
<dbReference type="PANTHER" id="PTHR42901:SF1">
    <property type="entry name" value="ALCOHOL DEHYDROGENASE"/>
    <property type="match status" value="1"/>
</dbReference>
<evidence type="ECO:0000313" key="4">
    <source>
        <dbReference type="EMBL" id="SKB69456.1"/>
    </source>
</evidence>
<dbReference type="EMBL" id="FUYS01000006">
    <property type="protein sequence ID" value="SKB69456.1"/>
    <property type="molecule type" value="Genomic_DNA"/>
</dbReference>
<dbReference type="Pfam" id="PF00106">
    <property type="entry name" value="adh_short"/>
    <property type="match status" value="1"/>
</dbReference>
<dbReference type="InterPro" id="IPR036291">
    <property type="entry name" value="NAD(P)-bd_dom_sf"/>
</dbReference>
<dbReference type="InterPro" id="IPR002347">
    <property type="entry name" value="SDR_fam"/>
</dbReference>
<dbReference type="PANTHER" id="PTHR42901">
    <property type="entry name" value="ALCOHOL DEHYDROGENASE"/>
    <property type="match status" value="1"/>
</dbReference>
<evidence type="ECO:0000313" key="5">
    <source>
        <dbReference type="Proteomes" id="UP000190541"/>
    </source>
</evidence>
<comment type="similarity">
    <text evidence="1 3">Belongs to the short-chain dehydrogenases/reductases (SDR) family.</text>
</comment>
<proteinExistence type="inferred from homology"/>
<dbReference type="RefSeq" id="WP_079717391.1">
    <property type="nucleotide sequence ID" value="NZ_FUYS01000006.1"/>
</dbReference>
<keyword evidence="5" id="KW-1185">Reference proteome</keyword>
<accession>A0A1T5DCS9</accession>
<dbReference type="CDD" id="cd05233">
    <property type="entry name" value="SDR_c"/>
    <property type="match status" value="1"/>
</dbReference>